<dbReference type="InterPro" id="IPR001753">
    <property type="entry name" value="Enoyl-CoA_hydra/iso"/>
</dbReference>
<accession>A0AAN2TSK7</accession>
<gene>
    <name evidence="4" type="ORF">BN1180_02268</name>
</gene>
<dbReference type="InterPro" id="IPR014748">
    <property type="entry name" value="Enoyl-CoA_hydra_C"/>
</dbReference>
<evidence type="ECO:0000256" key="3">
    <source>
        <dbReference type="RuleBase" id="RU003707"/>
    </source>
</evidence>
<keyword evidence="2" id="KW-0456">Lyase</keyword>
<dbReference type="InterPro" id="IPR029045">
    <property type="entry name" value="ClpP/crotonase-like_dom_sf"/>
</dbReference>
<protein>
    <submittedName>
        <fullName evidence="4">Enoyl-CoA hydratase/isomerase</fullName>
    </submittedName>
</protein>
<evidence type="ECO:0000313" key="4">
    <source>
        <dbReference type="EMBL" id="CEG32111.1"/>
    </source>
</evidence>
<sequence>MKMSTAVEAKRTLTIQKNKETGVAEVHLHINKTNAYTLDFYKELNAAIDDIRFDPDMKVAVLMSDMPKFFSVGADINFLKAADPVFKTQFCLFCNETLDKIARSPQIWIACLEGHTVGGGLEMAMGCDLRFMGDNAGKIGLPEVNLGVLAGTGGTQRMARLVGHSKAIDLNITGESISPQEAKEIRLVDRVFPQNEIREKTLEYAKNVASKASYAVTNIKLSIMNGKEMPLNAAIRYEGEIQNLLFRSEDAKEGLASFLEKREPQWKGK</sequence>
<dbReference type="EMBL" id="CCXW01000001">
    <property type="protein sequence ID" value="CEG32111.1"/>
    <property type="molecule type" value="Genomic_DNA"/>
</dbReference>
<keyword evidence="5" id="KW-1185">Reference proteome</keyword>
<dbReference type="PROSITE" id="PS00166">
    <property type="entry name" value="ENOYL_COA_HYDRATASE"/>
    <property type="match status" value="1"/>
</dbReference>
<evidence type="ECO:0000313" key="5">
    <source>
        <dbReference type="Proteomes" id="UP000182110"/>
    </source>
</evidence>
<dbReference type="Pfam" id="PF00378">
    <property type="entry name" value="ECH_1"/>
    <property type="match status" value="1"/>
</dbReference>
<dbReference type="GO" id="GO:0006635">
    <property type="term" value="P:fatty acid beta-oxidation"/>
    <property type="evidence" value="ECO:0007669"/>
    <property type="project" value="TreeGrafter"/>
</dbReference>
<dbReference type="SUPFAM" id="SSF52096">
    <property type="entry name" value="ClpP/crotonase"/>
    <property type="match status" value="1"/>
</dbReference>
<comment type="caution">
    <text evidence="4">The sequence shown here is derived from an EMBL/GenBank/DDBJ whole genome shotgun (WGS) entry which is preliminary data.</text>
</comment>
<proteinExistence type="inferred from homology"/>
<dbReference type="PANTHER" id="PTHR11941:SF54">
    <property type="entry name" value="ENOYL-COA HYDRATASE, MITOCHONDRIAL"/>
    <property type="match status" value="1"/>
</dbReference>
<organism evidence="4 5">
    <name type="scientific">Peribacillus simplex</name>
    <dbReference type="NCBI Taxonomy" id="1478"/>
    <lineage>
        <taxon>Bacteria</taxon>
        <taxon>Bacillati</taxon>
        <taxon>Bacillota</taxon>
        <taxon>Bacilli</taxon>
        <taxon>Bacillales</taxon>
        <taxon>Bacillaceae</taxon>
        <taxon>Peribacillus</taxon>
    </lineage>
</organism>
<evidence type="ECO:0000256" key="1">
    <source>
        <dbReference type="ARBA" id="ARBA00005254"/>
    </source>
</evidence>
<comment type="similarity">
    <text evidence="1 3">Belongs to the enoyl-CoA hydratase/isomerase family.</text>
</comment>
<dbReference type="Gene3D" id="3.90.226.10">
    <property type="entry name" value="2-enoyl-CoA Hydratase, Chain A, domain 1"/>
    <property type="match status" value="1"/>
</dbReference>
<dbReference type="CDD" id="cd06558">
    <property type="entry name" value="crotonase-like"/>
    <property type="match status" value="1"/>
</dbReference>
<dbReference type="AlphaFoldDB" id="A0AAN2TSK7"/>
<evidence type="ECO:0000256" key="2">
    <source>
        <dbReference type="ARBA" id="ARBA00023239"/>
    </source>
</evidence>
<dbReference type="InterPro" id="IPR018376">
    <property type="entry name" value="Enoyl-CoA_hyd/isom_CS"/>
</dbReference>
<dbReference type="FunFam" id="1.10.12.10:FF:000001">
    <property type="entry name" value="Probable enoyl-CoA hydratase, mitochondrial"/>
    <property type="match status" value="1"/>
</dbReference>
<dbReference type="GO" id="GO:0016836">
    <property type="term" value="F:hydro-lyase activity"/>
    <property type="evidence" value="ECO:0007669"/>
    <property type="project" value="UniProtKB-ARBA"/>
</dbReference>
<name>A0AAN2TSK7_9BACI</name>
<dbReference type="PANTHER" id="PTHR11941">
    <property type="entry name" value="ENOYL-COA HYDRATASE-RELATED"/>
    <property type="match status" value="1"/>
</dbReference>
<dbReference type="Gene3D" id="1.10.12.10">
    <property type="entry name" value="Lyase 2-enoyl-coa Hydratase, Chain A, domain 2"/>
    <property type="match status" value="1"/>
</dbReference>
<dbReference type="Proteomes" id="UP000182110">
    <property type="component" value="Unassembled WGS sequence"/>
</dbReference>
<reference evidence="4 5" key="1">
    <citation type="journal article" date="2014" name="Genome Announc.">
        <title>Genome Sequence of Bacillus simplex Strain P558, Isolated from a Human Fecal Sample.</title>
        <authorList>
            <person name="Croce O."/>
            <person name="Hugon P."/>
            <person name="Lagier J.C."/>
            <person name="Bibi F."/>
            <person name="Robert C."/>
            <person name="Azhar E.I."/>
            <person name="Raoult D."/>
            <person name="Fournier P.E."/>
        </authorList>
    </citation>
    <scope>NUCLEOTIDE SEQUENCE [LARGE SCALE GENOMIC DNA]</scope>
    <source>
        <strain evidence="4 5">P558</strain>
    </source>
</reference>